<reference evidence="2" key="1">
    <citation type="journal article" date="2023" name="Mol. Phylogenet. Evol.">
        <title>Genome-scale phylogeny and comparative genomics of the fungal order Sordariales.</title>
        <authorList>
            <person name="Hensen N."/>
            <person name="Bonometti L."/>
            <person name="Westerberg I."/>
            <person name="Brannstrom I.O."/>
            <person name="Guillou S."/>
            <person name="Cros-Aarteil S."/>
            <person name="Calhoun S."/>
            <person name="Haridas S."/>
            <person name="Kuo A."/>
            <person name="Mondo S."/>
            <person name="Pangilinan J."/>
            <person name="Riley R."/>
            <person name="LaButti K."/>
            <person name="Andreopoulos B."/>
            <person name="Lipzen A."/>
            <person name="Chen C."/>
            <person name="Yan M."/>
            <person name="Daum C."/>
            <person name="Ng V."/>
            <person name="Clum A."/>
            <person name="Steindorff A."/>
            <person name="Ohm R.A."/>
            <person name="Martin F."/>
            <person name="Silar P."/>
            <person name="Natvig D.O."/>
            <person name="Lalanne C."/>
            <person name="Gautier V."/>
            <person name="Ament-Velasquez S.L."/>
            <person name="Kruys A."/>
            <person name="Hutchinson M.I."/>
            <person name="Powell A.J."/>
            <person name="Barry K."/>
            <person name="Miller A.N."/>
            <person name="Grigoriev I.V."/>
            <person name="Debuchy R."/>
            <person name="Gladieux P."/>
            <person name="Hiltunen Thoren M."/>
            <person name="Johannesson H."/>
        </authorList>
    </citation>
    <scope>NUCLEOTIDE SEQUENCE</scope>
    <source>
        <strain evidence="2">CBS 118394</strain>
    </source>
</reference>
<feature type="compositionally biased region" description="Low complexity" evidence="1">
    <location>
        <begin position="72"/>
        <end position="82"/>
    </location>
</feature>
<dbReference type="AlphaFoldDB" id="A0AAE0LZF9"/>
<sequence>MPSSRSRHREKSSNEEQTTEPEILHQVGRAVLAYSLKHLGGQDSSTRDHDQDKPRTRSDSGKDGTHDTAHTSSRSRGSGSRSDSSDLHHIMSQLAVGIFGFGIRQYLHHRRQAKKNSAAAGSGKGGRKRSTNDNEEDARRPMDPELVAALESLTAELRGTSQSISTIANSAPSHKNCEVKSRLEAEADTIQGEIANIQMGINNMKNLHGGMERDAGVSQRRRRRERSTGTRRTL</sequence>
<proteinExistence type="predicted"/>
<feature type="region of interest" description="Disordered" evidence="1">
    <location>
        <begin position="1"/>
        <end position="85"/>
    </location>
</feature>
<dbReference type="EMBL" id="JAUEDM010000007">
    <property type="protein sequence ID" value="KAK3313280.1"/>
    <property type="molecule type" value="Genomic_DNA"/>
</dbReference>
<evidence type="ECO:0000313" key="2">
    <source>
        <dbReference type="EMBL" id="KAK3313280.1"/>
    </source>
</evidence>
<feature type="compositionally biased region" description="Basic residues" evidence="1">
    <location>
        <begin position="1"/>
        <end position="10"/>
    </location>
</feature>
<feature type="region of interest" description="Disordered" evidence="1">
    <location>
        <begin position="207"/>
        <end position="234"/>
    </location>
</feature>
<gene>
    <name evidence="2" type="ORF">B0H66DRAFT_450026</name>
</gene>
<evidence type="ECO:0000256" key="1">
    <source>
        <dbReference type="SAM" id="MobiDB-lite"/>
    </source>
</evidence>
<evidence type="ECO:0000313" key="3">
    <source>
        <dbReference type="Proteomes" id="UP001283341"/>
    </source>
</evidence>
<protein>
    <submittedName>
        <fullName evidence="2">Uncharacterized protein</fullName>
    </submittedName>
</protein>
<accession>A0AAE0LZF9</accession>
<reference evidence="2" key="2">
    <citation type="submission" date="2023-06" db="EMBL/GenBank/DDBJ databases">
        <authorList>
            <consortium name="Lawrence Berkeley National Laboratory"/>
            <person name="Haridas S."/>
            <person name="Hensen N."/>
            <person name="Bonometti L."/>
            <person name="Westerberg I."/>
            <person name="Brannstrom I.O."/>
            <person name="Guillou S."/>
            <person name="Cros-Aarteil S."/>
            <person name="Calhoun S."/>
            <person name="Kuo A."/>
            <person name="Mondo S."/>
            <person name="Pangilinan J."/>
            <person name="Riley R."/>
            <person name="Labutti K."/>
            <person name="Andreopoulos B."/>
            <person name="Lipzen A."/>
            <person name="Chen C."/>
            <person name="Yanf M."/>
            <person name="Daum C."/>
            <person name="Ng V."/>
            <person name="Clum A."/>
            <person name="Steindorff A."/>
            <person name="Ohm R."/>
            <person name="Martin F."/>
            <person name="Silar P."/>
            <person name="Natvig D."/>
            <person name="Lalanne C."/>
            <person name="Gautier V."/>
            <person name="Ament-Velasquez S.L."/>
            <person name="Kruys A."/>
            <person name="Hutchinson M.I."/>
            <person name="Powell A.J."/>
            <person name="Barry K."/>
            <person name="Miller A.N."/>
            <person name="Grigoriev I.V."/>
            <person name="Debuchy R."/>
            <person name="Gladieux P."/>
            <person name="Thoren M.H."/>
            <person name="Johannesson H."/>
        </authorList>
    </citation>
    <scope>NUCLEOTIDE SEQUENCE</scope>
    <source>
        <strain evidence="2">CBS 118394</strain>
    </source>
</reference>
<comment type="caution">
    <text evidence="2">The sequence shown here is derived from an EMBL/GenBank/DDBJ whole genome shotgun (WGS) entry which is preliminary data.</text>
</comment>
<feature type="region of interest" description="Disordered" evidence="1">
    <location>
        <begin position="112"/>
        <end position="141"/>
    </location>
</feature>
<keyword evidence="3" id="KW-1185">Reference proteome</keyword>
<name>A0AAE0LZF9_9PEZI</name>
<feature type="non-terminal residue" evidence="2">
    <location>
        <position position="234"/>
    </location>
</feature>
<organism evidence="2 3">
    <name type="scientific">Apodospora peruviana</name>
    <dbReference type="NCBI Taxonomy" id="516989"/>
    <lineage>
        <taxon>Eukaryota</taxon>
        <taxon>Fungi</taxon>
        <taxon>Dikarya</taxon>
        <taxon>Ascomycota</taxon>
        <taxon>Pezizomycotina</taxon>
        <taxon>Sordariomycetes</taxon>
        <taxon>Sordariomycetidae</taxon>
        <taxon>Sordariales</taxon>
        <taxon>Lasiosphaeriaceae</taxon>
        <taxon>Apodospora</taxon>
    </lineage>
</organism>
<feature type="compositionally biased region" description="Basic and acidic residues" evidence="1">
    <location>
        <begin position="45"/>
        <end position="69"/>
    </location>
</feature>
<dbReference type="Proteomes" id="UP001283341">
    <property type="component" value="Unassembled WGS sequence"/>
</dbReference>